<dbReference type="RefSeq" id="XP_059605765.1">
    <property type="nucleotide sequence ID" value="XM_059748497.1"/>
</dbReference>
<evidence type="ECO:0000313" key="2">
    <source>
        <dbReference type="EMBL" id="GLA47320.1"/>
    </source>
</evidence>
<dbReference type="VEuPathDB" id="FungiDB:An07g05870"/>
<name>A0A9W6E854_ASPNG</name>
<feature type="domain" description="SnoaL-like" evidence="1">
    <location>
        <begin position="33"/>
        <end position="113"/>
    </location>
</feature>
<reference evidence="4" key="3">
    <citation type="submission" date="2025-04" db="UniProtKB">
        <authorList>
            <consortium name="RefSeq"/>
        </authorList>
    </citation>
    <scope>IDENTIFICATION</scope>
</reference>
<protein>
    <recommendedName>
        <fullName evidence="1">SnoaL-like domain-containing protein</fullName>
    </recommendedName>
</protein>
<dbReference type="AlphaFoldDB" id="A0A9W6E854"/>
<dbReference type="Gene3D" id="3.10.450.50">
    <property type="match status" value="1"/>
</dbReference>
<dbReference type="Pfam" id="PF12680">
    <property type="entry name" value="SnoaL_2"/>
    <property type="match status" value="1"/>
</dbReference>
<dbReference type="GeneID" id="84591417"/>
<dbReference type="Proteomes" id="UP001144191">
    <property type="component" value="Unassembled WGS sequence"/>
</dbReference>
<evidence type="ECO:0000313" key="4">
    <source>
        <dbReference type="RefSeq" id="XP_059605765.1"/>
    </source>
</evidence>
<dbReference type="SUPFAM" id="SSF54427">
    <property type="entry name" value="NTF2-like"/>
    <property type="match status" value="1"/>
</dbReference>
<proteinExistence type="predicted"/>
<reference evidence="2" key="1">
    <citation type="submission" date="2022-07" db="EMBL/GenBank/DDBJ databases">
        <title>Taxonomy of Aspergillus series Nigri: significant species reduction supported by multi-species coalescent approaches.</title>
        <authorList>
            <person name="Bian C."/>
            <person name="Kusuya Y."/>
            <person name="Sklenar F."/>
            <person name="D'hooge E."/>
            <person name="Yaguchi T."/>
            <person name="Takahashi H."/>
            <person name="Hubka V."/>
        </authorList>
    </citation>
    <scope>NUCLEOTIDE SEQUENCE</scope>
    <source>
        <strain evidence="2">IFM 63604</strain>
    </source>
</reference>
<dbReference type="KEGG" id="ang:An07g05870"/>
<gene>
    <name evidence="4" type="ORF">An07g05870</name>
    <name evidence="2" type="ORF">AnigIFM63604_001517</name>
</gene>
<accession>A0A9W6E854</accession>
<dbReference type="InterPro" id="IPR037401">
    <property type="entry name" value="SnoaL-like"/>
</dbReference>
<sequence length="157" mass="17481">MSNTTTNQTLLAAKSWLQDYHSLGDQLTPELAVPKFYAPDCEMRFPGHSPIKGQEAIINFFKEQSTILESMKHTIGHVDVLPDRIYQEATIEYVLKGDDEKKVVSVQGIAIFGKGVDDDKMRFFTVYLDRSPLVERVRVISAKGGDSRVSGVSSASK</sequence>
<dbReference type="InterPro" id="IPR032710">
    <property type="entry name" value="NTF2-like_dom_sf"/>
</dbReference>
<evidence type="ECO:0000313" key="3">
    <source>
        <dbReference type="Proteomes" id="UP001144191"/>
    </source>
</evidence>
<dbReference type="CDD" id="cd00531">
    <property type="entry name" value="NTF2_like"/>
    <property type="match status" value="1"/>
</dbReference>
<reference evidence="4" key="2">
    <citation type="submission" date="2025-02" db="EMBL/GenBank/DDBJ databases">
        <authorList>
            <consortium name="NCBI Genome Project"/>
        </authorList>
    </citation>
    <scope>NUCLEOTIDE SEQUENCE</scope>
</reference>
<dbReference type="EMBL" id="BRPB01000012">
    <property type="protein sequence ID" value="GLA47320.1"/>
    <property type="molecule type" value="Genomic_DNA"/>
</dbReference>
<organism evidence="2 3">
    <name type="scientific">Aspergillus niger</name>
    <dbReference type="NCBI Taxonomy" id="5061"/>
    <lineage>
        <taxon>Eukaryota</taxon>
        <taxon>Fungi</taxon>
        <taxon>Dikarya</taxon>
        <taxon>Ascomycota</taxon>
        <taxon>Pezizomycotina</taxon>
        <taxon>Eurotiomycetes</taxon>
        <taxon>Eurotiomycetidae</taxon>
        <taxon>Eurotiales</taxon>
        <taxon>Aspergillaceae</taxon>
        <taxon>Aspergillus</taxon>
        <taxon>Aspergillus subgen. Circumdati</taxon>
    </lineage>
</organism>
<evidence type="ECO:0000259" key="1">
    <source>
        <dbReference type="Pfam" id="PF12680"/>
    </source>
</evidence>